<protein>
    <submittedName>
        <fullName evidence="1">Uncharacterized protein</fullName>
    </submittedName>
</protein>
<accession>J9CP82</accession>
<evidence type="ECO:0000313" key="1">
    <source>
        <dbReference type="EMBL" id="EJX01946.1"/>
    </source>
</evidence>
<dbReference type="EMBL" id="AMCI01002754">
    <property type="protein sequence ID" value="EJX01946.1"/>
    <property type="molecule type" value="Genomic_DNA"/>
</dbReference>
<sequence length="38" mass="4052">MPAFSRVPTRMPAFLMILPRWCPTPSTAPAPAGNSIPA</sequence>
<gene>
    <name evidence="1" type="ORF">EVA_09951</name>
</gene>
<reference evidence="1" key="1">
    <citation type="journal article" date="2012" name="PLoS ONE">
        <title>Gene sets for utilization of primary and secondary nutrition supplies in the distal gut of endangered iberian lynx.</title>
        <authorList>
            <person name="Alcaide M."/>
            <person name="Messina E."/>
            <person name="Richter M."/>
            <person name="Bargiela R."/>
            <person name="Peplies J."/>
            <person name="Huws S.A."/>
            <person name="Newbold C.J."/>
            <person name="Golyshin P.N."/>
            <person name="Simon M.A."/>
            <person name="Lopez G."/>
            <person name="Yakimov M.M."/>
            <person name="Ferrer M."/>
        </authorList>
    </citation>
    <scope>NUCLEOTIDE SEQUENCE</scope>
</reference>
<proteinExistence type="predicted"/>
<dbReference type="AlphaFoldDB" id="J9CP82"/>
<name>J9CP82_9ZZZZ</name>
<comment type="caution">
    <text evidence="1">The sequence shown here is derived from an EMBL/GenBank/DDBJ whole genome shotgun (WGS) entry which is preliminary data.</text>
</comment>
<organism evidence="1">
    <name type="scientific">gut metagenome</name>
    <dbReference type="NCBI Taxonomy" id="749906"/>
    <lineage>
        <taxon>unclassified sequences</taxon>
        <taxon>metagenomes</taxon>
        <taxon>organismal metagenomes</taxon>
    </lineage>
</organism>